<evidence type="ECO:0000256" key="7">
    <source>
        <dbReference type="ARBA" id="ARBA00023204"/>
    </source>
</evidence>
<evidence type="ECO:0000256" key="13">
    <source>
        <dbReference type="ARBA" id="ARBA00082988"/>
    </source>
</evidence>
<evidence type="ECO:0000313" key="15">
    <source>
        <dbReference type="Proteomes" id="UP001152320"/>
    </source>
</evidence>
<dbReference type="Gene3D" id="3.10.300.10">
    <property type="entry name" value="Methylpurine-DNA glycosylase (MPG)"/>
    <property type="match status" value="1"/>
</dbReference>
<proteinExistence type="inferred from homology"/>
<dbReference type="GO" id="GO:0003905">
    <property type="term" value="F:alkylbase DNA N-glycosylase activity"/>
    <property type="evidence" value="ECO:0007669"/>
    <property type="project" value="UniProtKB-EC"/>
</dbReference>
<dbReference type="HAMAP" id="MF_00527">
    <property type="entry name" value="3MGH"/>
    <property type="match status" value="1"/>
</dbReference>
<dbReference type="GO" id="GO:0006284">
    <property type="term" value="P:base-excision repair"/>
    <property type="evidence" value="ECO:0007669"/>
    <property type="project" value="InterPro"/>
</dbReference>
<dbReference type="AlphaFoldDB" id="A0A9Q1C4P2"/>
<dbReference type="FunFam" id="3.10.300.10:FF:000001">
    <property type="entry name" value="Putative 3-methyladenine DNA glycosylase"/>
    <property type="match status" value="1"/>
</dbReference>
<gene>
    <name evidence="14" type="ORF">HOLleu_19072</name>
</gene>
<dbReference type="PANTHER" id="PTHR10429">
    <property type="entry name" value="DNA-3-METHYLADENINE GLYCOSYLASE"/>
    <property type="match status" value="1"/>
</dbReference>
<evidence type="ECO:0000256" key="10">
    <source>
        <dbReference type="ARBA" id="ARBA00068926"/>
    </source>
</evidence>
<evidence type="ECO:0000256" key="3">
    <source>
        <dbReference type="ARBA" id="ARBA00009232"/>
    </source>
</evidence>
<comment type="similarity">
    <text evidence="3">Belongs to the DNA glycosylase MPG family.</text>
</comment>
<evidence type="ECO:0000313" key="14">
    <source>
        <dbReference type="EMBL" id="KAJ8038094.1"/>
    </source>
</evidence>
<evidence type="ECO:0000256" key="6">
    <source>
        <dbReference type="ARBA" id="ARBA00022801"/>
    </source>
</evidence>
<dbReference type="EC" id="3.2.2.21" evidence="4"/>
<evidence type="ECO:0000256" key="11">
    <source>
        <dbReference type="ARBA" id="ARBA00076879"/>
    </source>
</evidence>
<dbReference type="GO" id="GO:0003677">
    <property type="term" value="F:DNA binding"/>
    <property type="evidence" value="ECO:0007669"/>
    <property type="project" value="InterPro"/>
</dbReference>
<organism evidence="14 15">
    <name type="scientific">Holothuria leucospilota</name>
    <name type="common">Black long sea cucumber</name>
    <name type="synonym">Mertensiothuria leucospilota</name>
    <dbReference type="NCBI Taxonomy" id="206669"/>
    <lineage>
        <taxon>Eukaryota</taxon>
        <taxon>Metazoa</taxon>
        <taxon>Echinodermata</taxon>
        <taxon>Eleutherozoa</taxon>
        <taxon>Echinozoa</taxon>
        <taxon>Holothuroidea</taxon>
        <taxon>Aspidochirotacea</taxon>
        <taxon>Aspidochirotida</taxon>
        <taxon>Holothuriidae</taxon>
        <taxon>Holothuria</taxon>
    </lineage>
</organism>
<evidence type="ECO:0000256" key="1">
    <source>
        <dbReference type="ARBA" id="ARBA00000086"/>
    </source>
</evidence>
<keyword evidence="5" id="KW-0227">DNA damage</keyword>
<comment type="function">
    <text evidence="2">Hydrolysis of the deoxyribose N-glycosidic bond to excise 3-methyladenine, and 7-methylguanine from the damaged DNA polymer formed by alkylation lesions.</text>
</comment>
<comment type="catalytic activity">
    <reaction evidence="1">
        <text>Hydrolysis of alkylated DNA, releasing 3-methyladenine, 3-methylguanine, 7-methylguanine and 7-methyladenine.</text>
        <dbReference type="EC" id="3.2.2.21"/>
    </reaction>
</comment>
<dbReference type="InterPro" id="IPR011034">
    <property type="entry name" value="Formyl_transferase-like_C_sf"/>
</dbReference>
<sequence length="287" mass="32288">MICTVNRFYIGKWKTMKRKNLTEVCHLPTKLHTGGTKKDSSSQSDGSSHHSFSLTVKQRRLGSEFYDQECVQLSKSLLGKILVRELNGVRLSGRIVETEAYLGRKDPACHSYEGRKTHSRQAMWMDPGTLYVYIIYGIYHCMNISSREDGSVVLLRGLEPLDGENMMQKLRSKKQKSKKQLNQKALCSGPGKLTDALQITKALFDKESLVTNSEIWVEDAPLVSDDDIVCCPRIGLESAPKESQEKPLRFYIRGNSFVSKRNKTAEKQIGTGSPVMTVTHSPNKVLS</sequence>
<dbReference type="NCBIfam" id="TIGR00567">
    <property type="entry name" value="3mg"/>
    <property type="match status" value="1"/>
</dbReference>
<name>A0A9Q1C4P2_HOLLE</name>
<reference evidence="14" key="1">
    <citation type="submission" date="2021-10" db="EMBL/GenBank/DDBJ databases">
        <title>Tropical sea cucumber genome reveals ecological adaptation and Cuvierian tubules defense mechanism.</title>
        <authorList>
            <person name="Chen T."/>
        </authorList>
    </citation>
    <scope>NUCLEOTIDE SEQUENCE</scope>
    <source>
        <strain evidence="14">Nanhai2018</strain>
        <tissue evidence="14">Muscle</tissue>
    </source>
</reference>
<comment type="caution">
    <text evidence="14">The sequence shown here is derived from an EMBL/GenBank/DDBJ whole genome shotgun (WGS) entry which is preliminary data.</text>
</comment>
<dbReference type="Pfam" id="PF02245">
    <property type="entry name" value="Pur_DNA_glyco"/>
    <property type="match status" value="1"/>
</dbReference>
<dbReference type="PANTHER" id="PTHR10429:SF0">
    <property type="entry name" value="DNA-3-METHYLADENINE GLYCOSYLASE"/>
    <property type="match status" value="1"/>
</dbReference>
<dbReference type="EMBL" id="JAIZAY010000008">
    <property type="protein sequence ID" value="KAJ8038094.1"/>
    <property type="molecule type" value="Genomic_DNA"/>
</dbReference>
<keyword evidence="6" id="KW-0378">Hydrolase</keyword>
<evidence type="ECO:0000256" key="9">
    <source>
        <dbReference type="ARBA" id="ARBA00066187"/>
    </source>
</evidence>
<dbReference type="InterPro" id="IPR003180">
    <property type="entry name" value="MPG"/>
</dbReference>
<dbReference type="OrthoDB" id="6353017at2759"/>
<dbReference type="SUPFAM" id="SSF50486">
    <property type="entry name" value="FMT C-terminal domain-like"/>
    <property type="match status" value="1"/>
</dbReference>
<dbReference type="InterPro" id="IPR036995">
    <property type="entry name" value="MPG_sf"/>
</dbReference>
<evidence type="ECO:0000256" key="12">
    <source>
        <dbReference type="ARBA" id="ARBA00078171"/>
    </source>
</evidence>
<keyword evidence="7" id="KW-0234">DNA repair</keyword>
<comment type="subunit">
    <text evidence="9">Binds MBD1. Binds SSBP1.</text>
</comment>
<dbReference type="Proteomes" id="UP001152320">
    <property type="component" value="Chromosome 8"/>
</dbReference>
<evidence type="ECO:0000256" key="2">
    <source>
        <dbReference type="ARBA" id="ARBA00002421"/>
    </source>
</evidence>
<accession>A0A9Q1C4P2</accession>
<protein>
    <recommendedName>
        <fullName evidence="10">DNA-3-methyladenine glycosylase</fullName>
        <ecNumber evidence="4">3.2.2.21</ecNumber>
    </recommendedName>
    <alternativeName>
        <fullName evidence="11">3-alkyladenine DNA glycosylase</fullName>
    </alternativeName>
    <alternativeName>
        <fullName evidence="8">3-methyladenine DNA glycosidase</fullName>
    </alternativeName>
    <alternativeName>
        <fullName evidence="13">ADPG</fullName>
    </alternativeName>
    <alternativeName>
        <fullName evidence="12">N-methylpurine-DNA glycosylase</fullName>
    </alternativeName>
</protein>
<evidence type="ECO:0000256" key="8">
    <source>
        <dbReference type="ARBA" id="ARBA00033426"/>
    </source>
</evidence>
<evidence type="ECO:0000256" key="4">
    <source>
        <dbReference type="ARBA" id="ARBA00012000"/>
    </source>
</evidence>
<keyword evidence="15" id="KW-1185">Reference proteome</keyword>
<evidence type="ECO:0000256" key="5">
    <source>
        <dbReference type="ARBA" id="ARBA00022763"/>
    </source>
</evidence>
<dbReference type="CDD" id="cd00540">
    <property type="entry name" value="AAG"/>
    <property type="match status" value="1"/>
</dbReference>